<organism evidence="8 9">
    <name type="scientific">Helicoverpa armigera</name>
    <name type="common">Cotton bollworm</name>
    <name type="synonym">Heliothis armigera</name>
    <dbReference type="NCBI Taxonomy" id="29058"/>
    <lineage>
        <taxon>Eukaryota</taxon>
        <taxon>Metazoa</taxon>
        <taxon>Ecdysozoa</taxon>
        <taxon>Arthropoda</taxon>
        <taxon>Hexapoda</taxon>
        <taxon>Insecta</taxon>
        <taxon>Pterygota</taxon>
        <taxon>Neoptera</taxon>
        <taxon>Endopterygota</taxon>
        <taxon>Lepidoptera</taxon>
        <taxon>Glossata</taxon>
        <taxon>Ditrysia</taxon>
        <taxon>Noctuoidea</taxon>
        <taxon>Noctuidae</taxon>
        <taxon>Heliothinae</taxon>
        <taxon>Helicoverpa</taxon>
    </lineage>
</organism>
<evidence type="ECO:0000256" key="3">
    <source>
        <dbReference type="ARBA" id="ARBA00022801"/>
    </source>
</evidence>
<evidence type="ECO:0000259" key="7">
    <source>
        <dbReference type="PROSITE" id="PS50240"/>
    </source>
</evidence>
<dbReference type="Pfam" id="PF00089">
    <property type="entry name" value="Trypsin"/>
    <property type="match status" value="1"/>
</dbReference>
<dbReference type="InterPro" id="IPR009003">
    <property type="entry name" value="Peptidase_S1_PA"/>
</dbReference>
<proteinExistence type="inferred from homology"/>
<name>A0A2W1BTN2_HELAM</name>
<dbReference type="InterPro" id="IPR043504">
    <property type="entry name" value="Peptidase_S1_PA_chymotrypsin"/>
</dbReference>
<protein>
    <recommendedName>
        <fullName evidence="7">Peptidase S1 domain-containing protein</fullName>
    </recommendedName>
</protein>
<sequence length="287" mass="32591">MLRYLFILFSFTNTVLGESLYLQDPWGFYVTNPEPNPNISHVTNDSRRVHKGEDVAEGEYPFVIVIAGLTKTEVYRIATGSVITPRWTLTSAHVFTHMGVHDKDTFVVWYDKFTESPLVTNMYSHITEIVKHPGFRDTPFKNFQSFYSKNDICLLKVHEIYLKTYGKLSPVDRSTLIGLSAMFFGAGATVKEGKDMFRPIQVGHGMITKCGHPITSWSPFLLCVAPPCSDREHTPHTGDSGGPFMVDGKIIGTFSLRYFAYTAKLWVAFNPVDLYIDWIHDVTNRMD</sequence>
<feature type="signal peptide" evidence="6">
    <location>
        <begin position="1"/>
        <end position="17"/>
    </location>
</feature>
<evidence type="ECO:0000313" key="9">
    <source>
        <dbReference type="Proteomes" id="UP000249218"/>
    </source>
</evidence>
<dbReference type="SMART" id="SM00020">
    <property type="entry name" value="Tryp_SPc"/>
    <property type="match status" value="1"/>
</dbReference>
<keyword evidence="6" id="KW-0732">Signal</keyword>
<dbReference type="InterPro" id="IPR033116">
    <property type="entry name" value="TRYPSIN_SER"/>
</dbReference>
<keyword evidence="5" id="KW-1015">Disulfide bond</keyword>
<keyword evidence="4" id="KW-0720">Serine protease</keyword>
<reference evidence="8 9" key="1">
    <citation type="journal article" date="2017" name="BMC Biol.">
        <title>Genomic innovations, transcriptional plasticity and gene loss underlying the evolution and divergence of two highly polyphagous and invasive Helicoverpa pest species.</title>
        <authorList>
            <person name="Pearce S.L."/>
            <person name="Clarke D.F."/>
            <person name="East P.D."/>
            <person name="Elfekih S."/>
            <person name="Gordon K.H."/>
            <person name="Jermiin L.S."/>
            <person name="McGaughran A."/>
            <person name="Oakeshott J.G."/>
            <person name="Papanikolaou A."/>
            <person name="Perera O.P."/>
            <person name="Rane R.V."/>
            <person name="Richards S."/>
            <person name="Tay W.T."/>
            <person name="Walsh T.K."/>
            <person name="Anderson A."/>
            <person name="Anderson C.J."/>
            <person name="Asgari S."/>
            <person name="Board P.G."/>
            <person name="Bretschneider A."/>
            <person name="Campbell P.M."/>
            <person name="Chertemps T."/>
            <person name="Christeller J.T."/>
            <person name="Coppin C.W."/>
            <person name="Downes S.J."/>
            <person name="Duan G."/>
            <person name="Farnsworth C.A."/>
            <person name="Good R.T."/>
            <person name="Han L.B."/>
            <person name="Han Y.C."/>
            <person name="Hatje K."/>
            <person name="Horne I."/>
            <person name="Huang Y.P."/>
            <person name="Hughes D.S."/>
            <person name="Jacquin-Joly E."/>
            <person name="James W."/>
            <person name="Jhangiani S."/>
            <person name="Kollmar M."/>
            <person name="Kuwar S.S."/>
            <person name="Li S."/>
            <person name="Liu N.Y."/>
            <person name="Maibeche M.T."/>
            <person name="Miller J.R."/>
            <person name="Montagne N."/>
            <person name="Perry T."/>
            <person name="Qu J."/>
            <person name="Song S.V."/>
            <person name="Sutton G.G."/>
            <person name="Vogel H."/>
            <person name="Walenz B.P."/>
            <person name="Xu W."/>
            <person name="Zhang H.J."/>
            <person name="Zou Z."/>
            <person name="Batterham P."/>
            <person name="Edwards O.R."/>
            <person name="Feyereisen R."/>
            <person name="Gibbs R.A."/>
            <person name="Heckel D.G."/>
            <person name="McGrath A."/>
            <person name="Robin C."/>
            <person name="Scherer S.E."/>
            <person name="Worley K.C."/>
            <person name="Wu Y.D."/>
        </authorList>
    </citation>
    <scope>NUCLEOTIDE SEQUENCE [LARGE SCALE GENOMIC DNA]</scope>
    <source>
        <strain evidence="8">Harm_GR_Male_#8</strain>
        <tissue evidence="8">Whole organism</tissue>
    </source>
</reference>
<dbReference type="GO" id="GO:0006508">
    <property type="term" value="P:proteolysis"/>
    <property type="evidence" value="ECO:0007669"/>
    <property type="project" value="UniProtKB-KW"/>
</dbReference>
<dbReference type="Proteomes" id="UP000249218">
    <property type="component" value="Unassembled WGS sequence"/>
</dbReference>
<dbReference type="PANTHER" id="PTHR24276:SF98">
    <property type="entry name" value="FI18310P1-RELATED"/>
    <property type="match status" value="1"/>
</dbReference>
<feature type="chain" id="PRO_5015956452" description="Peptidase S1 domain-containing protein" evidence="6">
    <location>
        <begin position="18"/>
        <end position="287"/>
    </location>
</feature>
<dbReference type="Gene3D" id="2.40.10.10">
    <property type="entry name" value="Trypsin-like serine proteases"/>
    <property type="match status" value="1"/>
</dbReference>
<keyword evidence="2" id="KW-0645">Protease</keyword>
<evidence type="ECO:0000256" key="4">
    <source>
        <dbReference type="ARBA" id="ARBA00022825"/>
    </source>
</evidence>
<evidence type="ECO:0000256" key="6">
    <source>
        <dbReference type="SAM" id="SignalP"/>
    </source>
</evidence>
<dbReference type="SUPFAM" id="SSF50494">
    <property type="entry name" value="Trypsin-like serine proteases"/>
    <property type="match status" value="1"/>
</dbReference>
<gene>
    <name evidence="8" type="primary">HaOG203078</name>
    <name evidence="8" type="ORF">B5X24_HaOG203078</name>
</gene>
<dbReference type="InterPro" id="IPR050430">
    <property type="entry name" value="Peptidase_S1"/>
</dbReference>
<dbReference type="OrthoDB" id="10061449at2759"/>
<accession>A0A2W1BTN2</accession>
<dbReference type="PRINTS" id="PR00722">
    <property type="entry name" value="CHYMOTRYPSIN"/>
</dbReference>
<evidence type="ECO:0000256" key="5">
    <source>
        <dbReference type="ARBA" id="ARBA00023157"/>
    </source>
</evidence>
<dbReference type="EMBL" id="KZ149922">
    <property type="protein sequence ID" value="PZC77711.1"/>
    <property type="molecule type" value="Genomic_DNA"/>
</dbReference>
<dbReference type="InterPro" id="IPR001314">
    <property type="entry name" value="Peptidase_S1A"/>
</dbReference>
<dbReference type="PROSITE" id="PS00135">
    <property type="entry name" value="TRYPSIN_SER"/>
    <property type="match status" value="1"/>
</dbReference>
<evidence type="ECO:0000256" key="2">
    <source>
        <dbReference type="ARBA" id="ARBA00022670"/>
    </source>
</evidence>
<dbReference type="PROSITE" id="PS50240">
    <property type="entry name" value="TRYPSIN_DOM"/>
    <property type="match status" value="1"/>
</dbReference>
<evidence type="ECO:0000256" key="1">
    <source>
        <dbReference type="ARBA" id="ARBA00007664"/>
    </source>
</evidence>
<comment type="similarity">
    <text evidence="1">Belongs to the peptidase S1 family.</text>
</comment>
<dbReference type="GO" id="GO:0004252">
    <property type="term" value="F:serine-type endopeptidase activity"/>
    <property type="evidence" value="ECO:0007669"/>
    <property type="project" value="InterPro"/>
</dbReference>
<dbReference type="PANTHER" id="PTHR24276">
    <property type="entry name" value="POLYSERASE-RELATED"/>
    <property type="match status" value="1"/>
</dbReference>
<keyword evidence="9" id="KW-1185">Reference proteome</keyword>
<dbReference type="InterPro" id="IPR001254">
    <property type="entry name" value="Trypsin_dom"/>
</dbReference>
<keyword evidence="3" id="KW-0378">Hydrolase</keyword>
<evidence type="ECO:0000313" key="8">
    <source>
        <dbReference type="EMBL" id="PZC77711.1"/>
    </source>
</evidence>
<dbReference type="AlphaFoldDB" id="A0A2W1BTN2"/>
<feature type="domain" description="Peptidase S1" evidence="7">
    <location>
        <begin position="49"/>
        <end position="284"/>
    </location>
</feature>